<sequence length="153" mass="17147">MPIPFALMMQRYPYWAKMKVFVLSFVISRRENAVEYLLAAKPFTLTVTMEALVPCGGSDSWTSLSKQLTLVPWMGTFLWTFTVSLLLGMGSSAPTRYQGLTNNSLPYGSKPAQHSQSSQQFISNSFHNDGEQYHNLRKYGKLGREVVANGALI</sequence>
<dbReference type="EMBL" id="OB660482">
    <property type="protein sequence ID" value="CAD7224999.1"/>
    <property type="molecule type" value="Genomic_DNA"/>
</dbReference>
<proteinExistence type="predicted"/>
<gene>
    <name evidence="1" type="ORF">CTOB1V02_LOCUS2948</name>
</gene>
<reference evidence="1" key="1">
    <citation type="submission" date="2020-11" db="EMBL/GenBank/DDBJ databases">
        <authorList>
            <person name="Tran Van P."/>
        </authorList>
    </citation>
    <scope>NUCLEOTIDE SEQUENCE</scope>
</reference>
<protein>
    <submittedName>
        <fullName evidence="1">Uncharacterized protein</fullName>
    </submittedName>
</protein>
<organism evidence="1">
    <name type="scientific">Cyprideis torosa</name>
    <dbReference type="NCBI Taxonomy" id="163714"/>
    <lineage>
        <taxon>Eukaryota</taxon>
        <taxon>Metazoa</taxon>
        <taxon>Ecdysozoa</taxon>
        <taxon>Arthropoda</taxon>
        <taxon>Crustacea</taxon>
        <taxon>Oligostraca</taxon>
        <taxon>Ostracoda</taxon>
        <taxon>Podocopa</taxon>
        <taxon>Podocopida</taxon>
        <taxon>Cytherocopina</taxon>
        <taxon>Cytheroidea</taxon>
        <taxon>Cytherideidae</taxon>
        <taxon>Cyprideis</taxon>
    </lineage>
</organism>
<accession>A0A7R8W4Z9</accession>
<evidence type="ECO:0000313" key="1">
    <source>
        <dbReference type="EMBL" id="CAD7224999.1"/>
    </source>
</evidence>
<dbReference type="AlphaFoldDB" id="A0A7R8W4Z9"/>
<name>A0A7R8W4Z9_9CRUS</name>